<accession>A0A6A5QDJ2</accession>
<organism evidence="1 2">
    <name type="scientific">Ampelomyces quisqualis</name>
    <name type="common">Powdery mildew agent</name>
    <dbReference type="NCBI Taxonomy" id="50730"/>
    <lineage>
        <taxon>Eukaryota</taxon>
        <taxon>Fungi</taxon>
        <taxon>Dikarya</taxon>
        <taxon>Ascomycota</taxon>
        <taxon>Pezizomycotina</taxon>
        <taxon>Dothideomycetes</taxon>
        <taxon>Pleosporomycetidae</taxon>
        <taxon>Pleosporales</taxon>
        <taxon>Pleosporineae</taxon>
        <taxon>Phaeosphaeriaceae</taxon>
        <taxon>Ampelomyces</taxon>
    </lineage>
</organism>
<keyword evidence="2" id="KW-1185">Reference proteome</keyword>
<gene>
    <name evidence="1" type="ORF">BDU57DRAFT_359260</name>
</gene>
<protein>
    <submittedName>
        <fullName evidence="1">Uncharacterized protein</fullName>
    </submittedName>
</protein>
<evidence type="ECO:0000313" key="2">
    <source>
        <dbReference type="Proteomes" id="UP000800096"/>
    </source>
</evidence>
<proteinExistence type="predicted"/>
<dbReference type="Proteomes" id="UP000800096">
    <property type="component" value="Unassembled WGS sequence"/>
</dbReference>
<dbReference type="EMBL" id="ML979140">
    <property type="protein sequence ID" value="KAF1912287.1"/>
    <property type="molecule type" value="Genomic_DNA"/>
</dbReference>
<evidence type="ECO:0000313" key="1">
    <source>
        <dbReference type="EMBL" id="KAF1912287.1"/>
    </source>
</evidence>
<reference evidence="1" key="1">
    <citation type="journal article" date="2020" name="Stud. Mycol.">
        <title>101 Dothideomycetes genomes: a test case for predicting lifestyles and emergence of pathogens.</title>
        <authorList>
            <person name="Haridas S."/>
            <person name="Albert R."/>
            <person name="Binder M."/>
            <person name="Bloem J."/>
            <person name="Labutti K."/>
            <person name="Salamov A."/>
            <person name="Andreopoulos B."/>
            <person name="Baker S."/>
            <person name="Barry K."/>
            <person name="Bills G."/>
            <person name="Bluhm B."/>
            <person name="Cannon C."/>
            <person name="Castanera R."/>
            <person name="Culley D."/>
            <person name="Daum C."/>
            <person name="Ezra D."/>
            <person name="Gonzalez J."/>
            <person name="Henrissat B."/>
            <person name="Kuo A."/>
            <person name="Liang C."/>
            <person name="Lipzen A."/>
            <person name="Lutzoni F."/>
            <person name="Magnuson J."/>
            <person name="Mondo S."/>
            <person name="Nolan M."/>
            <person name="Ohm R."/>
            <person name="Pangilinan J."/>
            <person name="Park H.-J."/>
            <person name="Ramirez L."/>
            <person name="Alfaro M."/>
            <person name="Sun H."/>
            <person name="Tritt A."/>
            <person name="Yoshinaga Y."/>
            <person name="Zwiers L.-H."/>
            <person name="Turgeon B."/>
            <person name="Goodwin S."/>
            <person name="Spatafora J."/>
            <person name="Crous P."/>
            <person name="Grigoriev I."/>
        </authorList>
    </citation>
    <scope>NUCLEOTIDE SEQUENCE</scope>
    <source>
        <strain evidence="1">HMLAC05119</strain>
    </source>
</reference>
<sequence length="155" mass="16968">MHRRSHASACHEYNAVDPLAVLRALRVFQPLKSSTIPVPGAVGVCPVAAARRPPFLSPSLLPTAHLRPGETLQHTVSASISRLFRNLLLVILPFLPSCVSPWLPSFVRAPQRSAYPPATMPLRTSLPPARLACAQSHRPWPSSCHTLLHPHSCLY</sequence>
<name>A0A6A5QDJ2_AMPQU</name>
<dbReference type="AlphaFoldDB" id="A0A6A5QDJ2"/>